<proteinExistence type="predicted"/>
<sequence length="136" mass="14715">MTDKVSIPDGAYILVADGTGGRLFSASAADDRLALTAVDVLEPDYEKHEGPSGSRPPEQTYDQTQEATFAKHAAEALNSMAYAGKFSDLVVIADPQTMGQMREVFNKAVTDRITCELPKTLVNLSKQELEQHLSNG</sequence>
<dbReference type="AlphaFoldDB" id="A0A517VCU1"/>
<dbReference type="InterPro" id="IPR041374">
    <property type="entry name" value="BaeRF_family12"/>
</dbReference>
<accession>A0A517VCU1</accession>
<feature type="region of interest" description="Disordered" evidence="1">
    <location>
        <begin position="43"/>
        <end position="64"/>
    </location>
</feature>
<evidence type="ECO:0008006" key="4">
    <source>
        <dbReference type="Google" id="ProtNLM"/>
    </source>
</evidence>
<protein>
    <recommendedName>
        <fullName evidence="4">Protein required for attachment to host cells</fullName>
    </recommendedName>
</protein>
<dbReference type="RefSeq" id="WP_145227036.1">
    <property type="nucleotide sequence ID" value="NZ_CP036343.1"/>
</dbReference>
<dbReference type="OrthoDB" id="9812459at2"/>
<dbReference type="Proteomes" id="UP000316855">
    <property type="component" value="Chromosome"/>
</dbReference>
<gene>
    <name evidence="2" type="ORF">Pan161_24640</name>
</gene>
<dbReference type="Pfam" id="PF18856">
    <property type="entry name" value="baeRF_family12"/>
    <property type="match status" value="1"/>
</dbReference>
<dbReference type="EMBL" id="CP036343">
    <property type="protein sequence ID" value="QDT90810.1"/>
    <property type="molecule type" value="Genomic_DNA"/>
</dbReference>
<organism evidence="2 3">
    <name type="scientific">Gimesia algae</name>
    <dbReference type="NCBI Taxonomy" id="2527971"/>
    <lineage>
        <taxon>Bacteria</taxon>
        <taxon>Pseudomonadati</taxon>
        <taxon>Planctomycetota</taxon>
        <taxon>Planctomycetia</taxon>
        <taxon>Planctomycetales</taxon>
        <taxon>Planctomycetaceae</taxon>
        <taxon>Gimesia</taxon>
    </lineage>
</organism>
<keyword evidence="3" id="KW-1185">Reference proteome</keyword>
<reference evidence="2 3" key="1">
    <citation type="submission" date="2019-02" db="EMBL/GenBank/DDBJ databases">
        <title>Deep-cultivation of Planctomycetes and their phenomic and genomic characterization uncovers novel biology.</title>
        <authorList>
            <person name="Wiegand S."/>
            <person name="Jogler M."/>
            <person name="Boedeker C."/>
            <person name="Pinto D."/>
            <person name="Vollmers J."/>
            <person name="Rivas-Marin E."/>
            <person name="Kohn T."/>
            <person name="Peeters S.H."/>
            <person name="Heuer A."/>
            <person name="Rast P."/>
            <person name="Oberbeckmann S."/>
            <person name="Bunk B."/>
            <person name="Jeske O."/>
            <person name="Meyerdierks A."/>
            <person name="Storesund J.E."/>
            <person name="Kallscheuer N."/>
            <person name="Luecker S."/>
            <person name="Lage O.M."/>
            <person name="Pohl T."/>
            <person name="Merkel B.J."/>
            <person name="Hornburger P."/>
            <person name="Mueller R.-W."/>
            <person name="Bruemmer F."/>
            <person name="Labrenz M."/>
            <person name="Spormann A.M."/>
            <person name="Op den Camp H."/>
            <person name="Overmann J."/>
            <person name="Amann R."/>
            <person name="Jetten M.S.M."/>
            <person name="Mascher T."/>
            <person name="Medema M.H."/>
            <person name="Devos D.P."/>
            <person name="Kaster A.-K."/>
            <person name="Ovreas L."/>
            <person name="Rohde M."/>
            <person name="Galperin M.Y."/>
            <person name="Jogler C."/>
        </authorList>
    </citation>
    <scope>NUCLEOTIDE SEQUENCE [LARGE SCALE GENOMIC DNA]</scope>
    <source>
        <strain evidence="2 3">Pan161</strain>
    </source>
</reference>
<evidence type="ECO:0000313" key="2">
    <source>
        <dbReference type="EMBL" id="QDT90810.1"/>
    </source>
</evidence>
<evidence type="ECO:0000256" key="1">
    <source>
        <dbReference type="SAM" id="MobiDB-lite"/>
    </source>
</evidence>
<dbReference type="KEGG" id="gax:Pan161_24640"/>
<evidence type="ECO:0000313" key="3">
    <source>
        <dbReference type="Proteomes" id="UP000316855"/>
    </source>
</evidence>
<name>A0A517VCU1_9PLAN</name>